<gene>
    <name evidence="3" type="ORF">ENR59_00180</name>
</gene>
<dbReference type="SUPFAM" id="SSF53850">
    <property type="entry name" value="Periplasmic binding protein-like II"/>
    <property type="match status" value="1"/>
</dbReference>
<evidence type="ECO:0000313" key="3">
    <source>
        <dbReference type="EMBL" id="HGG91353.1"/>
    </source>
</evidence>
<evidence type="ECO:0000256" key="1">
    <source>
        <dbReference type="SAM" id="SignalP"/>
    </source>
</evidence>
<dbReference type="InterPro" id="IPR024370">
    <property type="entry name" value="PBP_domain"/>
</dbReference>
<organism evidence="3">
    <name type="scientific">Fundidesulfovibrio putealis</name>
    <dbReference type="NCBI Taxonomy" id="270496"/>
    <lineage>
        <taxon>Bacteria</taxon>
        <taxon>Pseudomonadati</taxon>
        <taxon>Thermodesulfobacteriota</taxon>
        <taxon>Desulfovibrionia</taxon>
        <taxon>Desulfovibrionales</taxon>
        <taxon>Desulfovibrionaceae</taxon>
        <taxon>Fundidesulfovibrio</taxon>
    </lineage>
</organism>
<dbReference type="InterPro" id="IPR052738">
    <property type="entry name" value="ABC-Tungstate_binding"/>
</dbReference>
<feature type="chain" id="PRO_5027549726" evidence="1">
    <location>
        <begin position="25"/>
        <end position="275"/>
    </location>
</feature>
<keyword evidence="1" id="KW-0732">Signal</keyword>
<sequence>MRKRFALLLPALALTVLAAGPVLAQGQVLMMATTTSTEDTGLLPVLAEAFKKKSGIELRWVAVGTGKALELGKNCDADVLMVHAPDAEKKFVAEGAGLERTQVMYNDFVLIGPKADPAKIKGKPTAEALKAVAAGKAVFVSRGDKSGTHMAELKLWKDAGMDAPDKESWYVSSGQGMLQSLRMAAEKGGYVLADRGTWIKFEATPEAASTAILVEGDQALRNQYSVITLNPAKCAQLKHEAAKAFAAWMASPEGQKVVADFKVMNKPLFFPNAGN</sequence>
<name>A0A7C4AFM2_9BACT</name>
<feature type="domain" description="PBP" evidence="2">
    <location>
        <begin position="29"/>
        <end position="253"/>
    </location>
</feature>
<protein>
    <submittedName>
        <fullName evidence="3">Extracellular solute-binding protein</fullName>
    </submittedName>
</protein>
<dbReference type="PANTHER" id="PTHR37945">
    <property type="entry name" value="EXTRACELLULAR TUNGSTATE BINDING PROTEIN"/>
    <property type="match status" value="1"/>
</dbReference>
<reference evidence="3" key="1">
    <citation type="journal article" date="2020" name="mSystems">
        <title>Genome- and Community-Level Interaction Insights into Carbon Utilization and Element Cycling Functions of Hydrothermarchaeota in Hydrothermal Sediment.</title>
        <authorList>
            <person name="Zhou Z."/>
            <person name="Liu Y."/>
            <person name="Xu W."/>
            <person name="Pan J."/>
            <person name="Luo Z.H."/>
            <person name="Li M."/>
        </authorList>
    </citation>
    <scope>NUCLEOTIDE SEQUENCE [LARGE SCALE GENOMIC DNA]</scope>
    <source>
        <strain evidence="3">SpSt-413</strain>
    </source>
</reference>
<dbReference type="PANTHER" id="PTHR37945:SF1">
    <property type="entry name" value="EXTRACELLULAR TUNGSTATE BINDING PROTEIN"/>
    <property type="match status" value="1"/>
</dbReference>
<dbReference type="Pfam" id="PF12849">
    <property type="entry name" value="PBP_like_2"/>
    <property type="match status" value="1"/>
</dbReference>
<proteinExistence type="predicted"/>
<dbReference type="Gene3D" id="3.40.190.10">
    <property type="entry name" value="Periplasmic binding protein-like II"/>
    <property type="match status" value="2"/>
</dbReference>
<evidence type="ECO:0000259" key="2">
    <source>
        <dbReference type="Pfam" id="PF12849"/>
    </source>
</evidence>
<dbReference type="EMBL" id="DSRP01000012">
    <property type="protein sequence ID" value="HGG91353.1"/>
    <property type="molecule type" value="Genomic_DNA"/>
</dbReference>
<dbReference type="AlphaFoldDB" id="A0A7C4AFM2"/>
<feature type="signal peptide" evidence="1">
    <location>
        <begin position="1"/>
        <end position="24"/>
    </location>
</feature>
<comment type="caution">
    <text evidence="3">The sequence shown here is derived from an EMBL/GenBank/DDBJ whole genome shotgun (WGS) entry which is preliminary data.</text>
</comment>
<accession>A0A7C4AFM2</accession>